<evidence type="ECO:0000256" key="1">
    <source>
        <dbReference type="SAM" id="Phobius"/>
    </source>
</evidence>
<organism evidence="2 3">
    <name type="scientific">Komagataella phaffii (strain GS115 / ATCC 20864)</name>
    <name type="common">Yeast</name>
    <name type="synonym">Pichia pastoris</name>
    <dbReference type="NCBI Taxonomy" id="644223"/>
    <lineage>
        <taxon>Eukaryota</taxon>
        <taxon>Fungi</taxon>
        <taxon>Dikarya</taxon>
        <taxon>Ascomycota</taxon>
        <taxon>Saccharomycotina</taxon>
        <taxon>Pichiomycetes</taxon>
        <taxon>Pichiales</taxon>
        <taxon>Pichiaceae</taxon>
        <taxon>Komagataella</taxon>
    </lineage>
</organism>
<dbReference type="HOGENOM" id="CLU_061026_0_0_1"/>
<name>C4QYS7_KOMPG</name>
<feature type="transmembrane region" description="Helical" evidence="1">
    <location>
        <begin position="32"/>
        <end position="54"/>
    </location>
</feature>
<evidence type="ECO:0000313" key="3">
    <source>
        <dbReference type="Proteomes" id="UP000000314"/>
    </source>
</evidence>
<dbReference type="KEGG" id="ppa:PAS_chr1-4_0689"/>
<reference evidence="2 3" key="1">
    <citation type="journal article" date="2009" name="Nat. Biotechnol.">
        <title>Genome sequence of the recombinant protein production host Pichia pastoris.</title>
        <authorList>
            <person name="De Schutter K."/>
            <person name="Lin Y.C."/>
            <person name="Tiels P."/>
            <person name="Van Hecke A."/>
            <person name="Glinka S."/>
            <person name="Weber-Lehmann J."/>
            <person name="Rouze P."/>
            <person name="Van de Peer Y."/>
            <person name="Callewaert N."/>
        </authorList>
    </citation>
    <scope>NUCLEOTIDE SEQUENCE [LARGE SCALE GENOMIC DNA]</scope>
    <source>
        <strain evidence="3">GS115 / ATCC 20864</strain>
    </source>
</reference>
<protein>
    <submittedName>
        <fullName evidence="2">Uncharacterized protein</fullName>
    </submittedName>
</protein>
<dbReference type="InParanoid" id="C4QYS7"/>
<dbReference type="STRING" id="644223.C4QYS7"/>
<dbReference type="Proteomes" id="UP000000314">
    <property type="component" value="Chromosome 1"/>
</dbReference>
<sequence length="426" mass="49592">MIHALNIETEDNKPGIQHALLRRLRRLKWLAAYKKSIVCMALFGVVIATVNMAYTPKSSSIPLDLTSKKILIKKDMRVAYLSRHIGTTEDFKYMADHLGLTNVTYHQKDLPKLGIRREEYKNKALEPPYDTVCEDNDAVFVSDDLLVGWPLVMPQKICKNLFFIITNRFDYMASGDEKDIYHQDMERAVNRRTDPAKFIINNPFEYNYLLSRNVFPEDPPQLIRPFGFSDIEDQKIPMDDINRPCLIINRVSQDGDLMSKLVKEKSGVECKVLGTKYGGPKTLAKYKSIVVHLPYQVATMKMWENIAYGTLMAIPSPEFMTQLCEEHHCAQSNDVFETKRVIDPPEDWYKYVDFFLPEWERCFIQFGSWSQLSDILKNRDYLADVEYCENRMIEAREENLNSWAEVFYNITINLENSKKLEEAKQA</sequence>
<dbReference type="AlphaFoldDB" id="C4QYS7"/>
<gene>
    <name evidence="2" type="ordered locus">PAS_chr1-4_0689</name>
</gene>
<proteinExistence type="predicted"/>
<keyword evidence="3" id="KW-1185">Reference proteome</keyword>
<dbReference type="RefSeq" id="XP_002490681.1">
    <property type="nucleotide sequence ID" value="XM_002490636.1"/>
</dbReference>
<dbReference type="OrthoDB" id="543916at2759"/>
<dbReference type="EMBL" id="FN392319">
    <property type="protein sequence ID" value="CAY68401.1"/>
    <property type="molecule type" value="Genomic_DNA"/>
</dbReference>
<keyword evidence="1" id="KW-0812">Transmembrane</keyword>
<dbReference type="OMA" id="MAERVIN"/>
<accession>C4QYS7</accession>
<keyword evidence="1" id="KW-1133">Transmembrane helix</keyword>
<evidence type="ECO:0000313" key="2">
    <source>
        <dbReference type="EMBL" id="CAY68401.1"/>
    </source>
</evidence>
<dbReference type="GeneID" id="8197677"/>
<keyword evidence="1" id="KW-0472">Membrane</keyword>
<dbReference type="eggNOG" id="ENOG502QVNW">
    <property type="taxonomic scope" value="Eukaryota"/>
</dbReference>